<proteinExistence type="predicted"/>
<dbReference type="Proteomes" id="UP000005237">
    <property type="component" value="Unassembled WGS sequence"/>
</dbReference>
<name>A0A8R1EJ70_CAEJA</name>
<dbReference type="EnsemblMetazoa" id="CJA36188.1">
    <property type="protein sequence ID" value="CJA36188.1"/>
    <property type="gene ID" value="WBGene00212035"/>
</dbReference>
<evidence type="ECO:0000313" key="3">
    <source>
        <dbReference type="Proteomes" id="UP000005237"/>
    </source>
</evidence>
<evidence type="ECO:0000313" key="2">
    <source>
        <dbReference type="EnsemblMetazoa" id="CJA36188.1"/>
    </source>
</evidence>
<feature type="transmembrane region" description="Helical" evidence="1">
    <location>
        <begin position="49"/>
        <end position="69"/>
    </location>
</feature>
<keyword evidence="1" id="KW-1133">Transmembrane helix</keyword>
<keyword evidence="1" id="KW-0472">Membrane</keyword>
<organism evidence="2 3">
    <name type="scientific">Caenorhabditis japonica</name>
    <dbReference type="NCBI Taxonomy" id="281687"/>
    <lineage>
        <taxon>Eukaryota</taxon>
        <taxon>Metazoa</taxon>
        <taxon>Ecdysozoa</taxon>
        <taxon>Nematoda</taxon>
        <taxon>Chromadorea</taxon>
        <taxon>Rhabditida</taxon>
        <taxon>Rhabditina</taxon>
        <taxon>Rhabditomorpha</taxon>
        <taxon>Rhabditoidea</taxon>
        <taxon>Rhabditidae</taxon>
        <taxon>Peloderinae</taxon>
        <taxon>Caenorhabditis</taxon>
    </lineage>
</organism>
<protein>
    <submittedName>
        <fullName evidence="2">Uncharacterized protein</fullName>
    </submittedName>
</protein>
<keyword evidence="3" id="KW-1185">Reference proteome</keyword>
<keyword evidence="1" id="KW-0812">Transmembrane</keyword>
<reference evidence="2" key="2">
    <citation type="submission" date="2022-06" db="UniProtKB">
        <authorList>
            <consortium name="EnsemblMetazoa"/>
        </authorList>
    </citation>
    <scope>IDENTIFICATION</scope>
    <source>
        <strain evidence="2">DF5081</strain>
    </source>
</reference>
<reference evidence="3" key="1">
    <citation type="submission" date="2010-08" db="EMBL/GenBank/DDBJ databases">
        <authorList>
            <consortium name="Caenorhabditis japonica Sequencing Consortium"/>
            <person name="Wilson R.K."/>
        </authorList>
    </citation>
    <scope>NUCLEOTIDE SEQUENCE [LARGE SCALE GENOMIC DNA]</scope>
    <source>
        <strain evidence="3">DF5081</strain>
    </source>
</reference>
<evidence type="ECO:0000256" key="1">
    <source>
        <dbReference type="SAM" id="Phobius"/>
    </source>
</evidence>
<accession>A0A8R1EJ70</accession>
<sequence>MRRPKFSASTFNSQAMEKLREITRLLFVRSDNIFGFLKHLPSNIPKDLAIWRVLGMLQNFLIIYIFNCLSYSGVQMKRKQCIEGRAGQLE</sequence>
<dbReference type="AlphaFoldDB" id="A0A8R1EJ70"/>